<keyword evidence="5" id="KW-1185">Reference proteome</keyword>
<evidence type="ECO:0000256" key="2">
    <source>
        <dbReference type="ARBA" id="ARBA00023125"/>
    </source>
</evidence>
<dbReference type="Pfam" id="PF00216">
    <property type="entry name" value="Bac_DNA_binding"/>
    <property type="match status" value="1"/>
</dbReference>
<evidence type="ECO:0000256" key="1">
    <source>
        <dbReference type="ARBA" id="ARBA00010529"/>
    </source>
</evidence>
<dbReference type="CDD" id="cd13836">
    <property type="entry name" value="IHF_B"/>
    <property type="match status" value="1"/>
</dbReference>
<dbReference type="Gene3D" id="4.10.520.10">
    <property type="entry name" value="IHF-like DNA-binding proteins"/>
    <property type="match status" value="1"/>
</dbReference>
<dbReference type="InterPro" id="IPR000119">
    <property type="entry name" value="Hist_DNA-bd"/>
</dbReference>
<dbReference type="PRINTS" id="PR01727">
    <property type="entry name" value="DNABINDINGHU"/>
</dbReference>
<keyword evidence="2" id="KW-0238">DNA-binding</keyword>
<comment type="similarity">
    <text evidence="1 3">Belongs to the bacterial histone-like protein family.</text>
</comment>
<evidence type="ECO:0000313" key="4">
    <source>
        <dbReference type="EMBL" id="QPT43709.1"/>
    </source>
</evidence>
<gene>
    <name evidence="4" type="ORF">I6G26_06315</name>
</gene>
<dbReference type="InterPro" id="IPR010992">
    <property type="entry name" value="IHF-like_DNA-bd_dom_sf"/>
</dbReference>
<dbReference type="SMART" id="SM00411">
    <property type="entry name" value="BHL"/>
    <property type="match status" value="1"/>
</dbReference>
<dbReference type="SUPFAM" id="SSF47729">
    <property type="entry name" value="IHF-like DNA-binding proteins"/>
    <property type="match status" value="1"/>
</dbReference>
<reference evidence="4 5" key="1">
    <citation type="submission" date="2020-12" db="EMBL/GenBank/DDBJ databases">
        <title>FDA dAtabase for Regulatory Grade micrObial Sequences (FDA-ARGOS): Supporting development and validation of Infectious Disease Dx tests.</title>
        <authorList>
            <person name="Sproer C."/>
            <person name="Gronow S."/>
            <person name="Severitt S."/>
            <person name="Schroder I."/>
            <person name="Tallon L."/>
            <person name="Sadzewicz L."/>
            <person name="Zhao X."/>
            <person name="Boylan J."/>
            <person name="Ott S."/>
            <person name="Bowen H."/>
            <person name="Vavikolanu K."/>
            <person name="Mehta A."/>
            <person name="Aluvathingal J."/>
            <person name="Nadendla S."/>
            <person name="Lowell S."/>
            <person name="Myers T."/>
            <person name="Yan Y."/>
            <person name="Sichtig H."/>
        </authorList>
    </citation>
    <scope>NUCLEOTIDE SEQUENCE [LARGE SCALE GENOMIC DNA]</scope>
    <source>
        <strain evidence="4 5">FDAARGOS_869</strain>
    </source>
</reference>
<dbReference type="PROSITE" id="PS00045">
    <property type="entry name" value="HISTONE_LIKE"/>
    <property type="match status" value="1"/>
</dbReference>
<protein>
    <submittedName>
        <fullName evidence="4">Integration host factor subunit beta</fullName>
    </submittedName>
</protein>
<accession>A0A7T3EZU6</accession>
<name>A0A7T3EZU6_MORNO</name>
<dbReference type="EMBL" id="CP065728">
    <property type="protein sequence ID" value="QPT43709.1"/>
    <property type="molecule type" value="Genomic_DNA"/>
</dbReference>
<sequence>MQKVKQENELDHNSECVMKKSDLIANVASKCDDLEELVVDEAVREIVNMMTYSIVKNERVEIRGFGSFCLHYRDARKARNPKTGEYVYVKAKAVPHFKPGKALRESVDIYNR</sequence>
<dbReference type="InterPro" id="IPR020816">
    <property type="entry name" value="Histone-like_DNA-bd_CS"/>
</dbReference>
<dbReference type="RefSeq" id="WP_197940235.1">
    <property type="nucleotide sequence ID" value="NZ_CP065728.1"/>
</dbReference>
<dbReference type="Proteomes" id="UP000594834">
    <property type="component" value="Chromosome"/>
</dbReference>
<evidence type="ECO:0000256" key="3">
    <source>
        <dbReference type="RuleBase" id="RU003939"/>
    </source>
</evidence>
<dbReference type="PANTHER" id="PTHR33175:SF5">
    <property type="entry name" value="INTEGRATION HOST FACTOR SUBUNIT BETA"/>
    <property type="match status" value="1"/>
</dbReference>
<dbReference type="NCBIfam" id="NF001222">
    <property type="entry name" value="PRK00199.1"/>
    <property type="match status" value="1"/>
</dbReference>
<organism evidence="4 5">
    <name type="scientific">Moraxella nonliquefaciens</name>
    <dbReference type="NCBI Taxonomy" id="478"/>
    <lineage>
        <taxon>Bacteria</taxon>
        <taxon>Pseudomonadati</taxon>
        <taxon>Pseudomonadota</taxon>
        <taxon>Gammaproteobacteria</taxon>
        <taxon>Moraxellales</taxon>
        <taxon>Moraxellaceae</taxon>
        <taxon>Moraxella</taxon>
    </lineage>
</organism>
<evidence type="ECO:0000313" key="5">
    <source>
        <dbReference type="Proteomes" id="UP000594834"/>
    </source>
</evidence>
<proteinExistence type="inferred from homology"/>
<dbReference type="PANTHER" id="PTHR33175">
    <property type="entry name" value="DNA-BINDING PROTEIN HU"/>
    <property type="match status" value="1"/>
</dbReference>